<protein>
    <submittedName>
        <fullName evidence="2">Uncharacterized protein LOC110765740</fullName>
    </submittedName>
</protein>
<evidence type="ECO:0000313" key="1">
    <source>
        <dbReference type="Proteomes" id="UP000515124"/>
    </source>
</evidence>
<dbReference type="RefSeq" id="XP_021824641.1">
    <property type="nucleotide sequence ID" value="XM_021968949.1"/>
</dbReference>
<proteinExistence type="predicted"/>
<dbReference type="AlphaFoldDB" id="A0A6P5TBQ8"/>
<dbReference type="KEGG" id="pavi:110765740"/>
<reference evidence="2" key="1">
    <citation type="submission" date="2025-08" db="UniProtKB">
        <authorList>
            <consortium name="RefSeq"/>
        </authorList>
    </citation>
    <scope>IDENTIFICATION</scope>
</reference>
<evidence type="ECO:0000313" key="2">
    <source>
        <dbReference type="RefSeq" id="XP_021824641.1"/>
    </source>
</evidence>
<accession>A0A6P5TBQ8</accession>
<name>A0A6P5TBQ8_PRUAV</name>
<dbReference type="GeneID" id="110765740"/>
<keyword evidence="1" id="KW-1185">Reference proteome</keyword>
<organism evidence="1 2">
    <name type="scientific">Prunus avium</name>
    <name type="common">Cherry</name>
    <name type="synonym">Cerasus avium</name>
    <dbReference type="NCBI Taxonomy" id="42229"/>
    <lineage>
        <taxon>Eukaryota</taxon>
        <taxon>Viridiplantae</taxon>
        <taxon>Streptophyta</taxon>
        <taxon>Embryophyta</taxon>
        <taxon>Tracheophyta</taxon>
        <taxon>Spermatophyta</taxon>
        <taxon>Magnoliopsida</taxon>
        <taxon>eudicotyledons</taxon>
        <taxon>Gunneridae</taxon>
        <taxon>Pentapetalae</taxon>
        <taxon>rosids</taxon>
        <taxon>fabids</taxon>
        <taxon>Rosales</taxon>
        <taxon>Rosaceae</taxon>
        <taxon>Amygdaloideae</taxon>
        <taxon>Amygdaleae</taxon>
        <taxon>Prunus</taxon>
    </lineage>
</organism>
<dbReference type="Proteomes" id="UP000515124">
    <property type="component" value="Unplaced"/>
</dbReference>
<gene>
    <name evidence="2" type="primary">LOC110765740</name>
</gene>
<sequence>MVNSYRYGFSGFAAKLTEFQAKNFQFLLRVFQYFFNGVHVVAANSGNFLNLGVVAAAIDDHFDEAEGGFRTEGEEGVSGGRRGVGDCLGVAARFASRFLDERRLTHPKGAEAYWEKGGKGEESE</sequence>